<dbReference type="Pfam" id="PF01047">
    <property type="entry name" value="MarR"/>
    <property type="match status" value="1"/>
</dbReference>
<dbReference type="Gene3D" id="1.10.10.10">
    <property type="entry name" value="Winged helix-like DNA-binding domain superfamily/Winged helix DNA-binding domain"/>
    <property type="match status" value="1"/>
</dbReference>
<keyword evidence="2 6" id="KW-0238">DNA-binding</keyword>
<sequence length="213" mass="24721">MPDFKIRFRGDIVDKESAGAAGSSVLPERRELREKVIEAIATTMDLYGVNHSFGQLYGIMYFEDRPMTLEEMKDYMNMSKSNMSYAVRSLTESQMIYKLDEKKDRRDQYVAETDFFRTFRNFFGAKLQREVDVMLASIREVTPDLSAIVLARQTTPEEREQALRDLHKLQHAEQYYRWLQDFVDRLQGGEIFGTETGAEDNSEAPGGRKPETE</sequence>
<accession>A0ABX0FBZ0</accession>
<keyword evidence="1" id="KW-0805">Transcription regulation</keyword>
<feature type="region of interest" description="Disordered" evidence="4">
    <location>
        <begin position="190"/>
        <end position="213"/>
    </location>
</feature>
<evidence type="ECO:0000313" key="7">
    <source>
        <dbReference type="Proteomes" id="UP000800303"/>
    </source>
</evidence>
<dbReference type="EMBL" id="JAAFGS010000006">
    <property type="protein sequence ID" value="NGZ76994.1"/>
    <property type="molecule type" value="Genomic_DNA"/>
</dbReference>
<dbReference type="InterPro" id="IPR052362">
    <property type="entry name" value="HTH-GbsR_regulator"/>
</dbReference>
<dbReference type="InterPro" id="IPR036390">
    <property type="entry name" value="WH_DNA-bd_sf"/>
</dbReference>
<evidence type="ECO:0000256" key="2">
    <source>
        <dbReference type="ARBA" id="ARBA00023125"/>
    </source>
</evidence>
<dbReference type="PANTHER" id="PTHR38465:SF1">
    <property type="entry name" value="HTH-TYPE TRANSCRIPTIONAL REGULATOR MJ1563-RELATED"/>
    <property type="match status" value="1"/>
</dbReference>
<dbReference type="PANTHER" id="PTHR38465">
    <property type="entry name" value="HTH-TYPE TRANSCRIPTIONAL REGULATOR MJ1563-RELATED"/>
    <property type="match status" value="1"/>
</dbReference>
<evidence type="ECO:0000259" key="5">
    <source>
        <dbReference type="Pfam" id="PF01047"/>
    </source>
</evidence>
<organism evidence="6 7">
    <name type="scientific">Saccharibacillus alkalitolerans</name>
    <dbReference type="NCBI Taxonomy" id="2705290"/>
    <lineage>
        <taxon>Bacteria</taxon>
        <taxon>Bacillati</taxon>
        <taxon>Bacillota</taxon>
        <taxon>Bacilli</taxon>
        <taxon>Bacillales</taxon>
        <taxon>Paenibacillaceae</taxon>
        <taxon>Saccharibacillus</taxon>
    </lineage>
</organism>
<dbReference type="InterPro" id="IPR036388">
    <property type="entry name" value="WH-like_DNA-bd_sf"/>
</dbReference>
<reference evidence="6 7" key="1">
    <citation type="submission" date="2020-01" db="EMBL/GenBank/DDBJ databases">
        <title>Polyphasic characterisation and genomic insights into a novel alkali tolerant bacterium VR-M41.</title>
        <authorList>
            <person name="Vemuluri V.R."/>
        </authorList>
    </citation>
    <scope>NUCLEOTIDE SEQUENCE [LARGE SCALE GENOMIC DNA]</scope>
    <source>
        <strain evidence="6 7">VR-M41</strain>
    </source>
</reference>
<protein>
    <submittedName>
        <fullName evidence="6">Winged helix DNA-binding protein</fullName>
    </submittedName>
</protein>
<dbReference type="GO" id="GO:0003677">
    <property type="term" value="F:DNA binding"/>
    <property type="evidence" value="ECO:0007669"/>
    <property type="project" value="UniProtKB-KW"/>
</dbReference>
<keyword evidence="7" id="KW-1185">Reference proteome</keyword>
<feature type="domain" description="HTH marR-type" evidence="5">
    <location>
        <begin position="65"/>
        <end position="106"/>
    </location>
</feature>
<dbReference type="SUPFAM" id="SSF46785">
    <property type="entry name" value="Winged helix' DNA-binding domain"/>
    <property type="match status" value="1"/>
</dbReference>
<comment type="caution">
    <text evidence="6">The sequence shown here is derived from an EMBL/GenBank/DDBJ whole genome shotgun (WGS) entry which is preliminary data.</text>
</comment>
<name>A0ABX0FBZ0_9BACL</name>
<dbReference type="InterPro" id="IPR000835">
    <property type="entry name" value="HTH_MarR-typ"/>
</dbReference>
<evidence type="ECO:0000256" key="4">
    <source>
        <dbReference type="SAM" id="MobiDB-lite"/>
    </source>
</evidence>
<evidence type="ECO:0000256" key="3">
    <source>
        <dbReference type="ARBA" id="ARBA00023163"/>
    </source>
</evidence>
<proteinExistence type="predicted"/>
<dbReference type="Proteomes" id="UP000800303">
    <property type="component" value="Unassembled WGS sequence"/>
</dbReference>
<keyword evidence="3" id="KW-0804">Transcription</keyword>
<gene>
    <name evidence="6" type="ORF">GYN08_16935</name>
</gene>
<evidence type="ECO:0000256" key="1">
    <source>
        <dbReference type="ARBA" id="ARBA00023015"/>
    </source>
</evidence>
<evidence type="ECO:0000313" key="6">
    <source>
        <dbReference type="EMBL" id="NGZ76994.1"/>
    </source>
</evidence>